<feature type="active site" evidence="6">
    <location>
        <position position="291"/>
    </location>
</feature>
<dbReference type="PANTHER" id="PTHR47966:SF65">
    <property type="entry name" value="ASPARTIC-TYPE ENDOPEPTIDASE"/>
    <property type="match status" value="1"/>
</dbReference>
<dbReference type="Pfam" id="PF00026">
    <property type="entry name" value="Asp"/>
    <property type="match status" value="1"/>
</dbReference>
<name>A0A060T5M8_BLAAD</name>
<proteinExistence type="inferred from homology"/>
<keyword evidence="4 7" id="KW-0064">Aspartyl protease</keyword>
<reference evidence="10" key="1">
    <citation type="submission" date="2014-02" db="EMBL/GenBank/DDBJ databases">
        <authorList>
            <person name="Genoscope - CEA"/>
        </authorList>
    </citation>
    <scope>NUCLEOTIDE SEQUENCE</scope>
    <source>
        <strain evidence="10">LS3</strain>
    </source>
</reference>
<evidence type="ECO:0000256" key="5">
    <source>
        <dbReference type="ARBA" id="ARBA00022801"/>
    </source>
</evidence>
<comment type="similarity">
    <text evidence="1 7">Belongs to the peptidase A1 family.</text>
</comment>
<protein>
    <submittedName>
        <fullName evidence="10">ARAD1C13772p</fullName>
    </submittedName>
</protein>
<keyword evidence="5 7" id="KW-0378">Hydrolase</keyword>
<evidence type="ECO:0000256" key="8">
    <source>
        <dbReference type="SAM" id="SignalP"/>
    </source>
</evidence>
<organism evidence="10">
    <name type="scientific">Blastobotrys adeninivorans</name>
    <name type="common">Yeast</name>
    <name type="synonym">Arxula adeninivorans</name>
    <dbReference type="NCBI Taxonomy" id="409370"/>
    <lineage>
        <taxon>Eukaryota</taxon>
        <taxon>Fungi</taxon>
        <taxon>Dikarya</taxon>
        <taxon>Ascomycota</taxon>
        <taxon>Saccharomycotina</taxon>
        <taxon>Dipodascomycetes</taxon>
        <taxon>Dipodascales</taxon>
        <taxon>Trichomonascaceae</taxon>
        <taxon>Blastobotrys</taxon>
    </lineage>
</organism>
<evidence type="ECO:0000259" key="9">
    <source>
        <dbReference type="PROSITE" id="PS51767"/>
    </source>
</evidence>
<evidence type="ECO:0000256" key="7">
    <source>
        <dbReference type="RuleBase" id="RU000454"/>
    </source>
</evidence>
<reference evidence="10" key="2">
    <citation type="submission" date="2014-06" db="EMBL/GenBank/DDBJ databases">
        <title>The complete genome of Blastobotrys (Arxula) adeninivorans LS3 - a yeast of biotechnological interest.</title>
        <authorList>
            <person name="Kunze G."/>
            <person name="Gaillardin C."/>
            <person name="Czernicka M."/>
            <person name="Durrens P."/>
            <person name="Martin T."/>
            <person name="Boer E."/>
            <person name="Gabaldon T."/>
            <person name="Cruz J."/>
            <person name="Talla E."/>
            <person name="Marck C."/>
            <person name="Goffeau A."/>
            <person name="Barbe V."/>
            <person name="Baret P."/>
            <person name="Baronian K."/>
            <person name="Beier S."/>
            <person name="Bleykasten C."/>
            <person name="Bode R."/>
            <person name="Casaregola S."/>
            <person name="Despons L."/>
            <person name="Fairhead C."/>
            <person name="Giersberg M."/>
            <person name="Gierski P."/>
            <person name="Hahnel U."/>
            <person name="Hartmann A."/>
            <person name="Jankowska D."/>
            <person name="Jubin C."/>
            <person name="Jung P."/>
            <person name="Lafontaine I."/>
            <person name="Leh-Louis V."/>
            <person name="Lemaire M."/>
            <person name="Marcet-Houben M."/>
            <person name="Mascher M."/>
            <person name="Morel G."/>
            <person name="Richard G.-F."/>
            <person name="Riechen J."/>
            <person name="Sacerdot C."/>
            <person name="Sarkar A."/>
            <person name="Savel G."/>
            <person name="Schacherer J."/>
            <person name="Sherman D."/>
            <person name="Straub M.-L."/>
            <person name="Stein N."/>
            <person name="Thierry A."/>
            <person name="Trautwein-Schult A."/>
            <person name="Westhof E."/>
            <person name="Worch S."/>
            <person name="Dujon B."/>
            <person name="Souciet J.-L."/>
            <person name="Wincker P."/>
            <person name="Scholz U."/>
            <person name="Neuveglise N."/>
        </authorList>
    </citation>
    <scope>NUCLEOTIDE SEQUENCE</scope>
    <source>
        <strain evidence="10">LS3</strain>
    </source>
</reference>
<keyword evidence="2 7" id="KW-0645">Protease</keyword>
<feature type="chain" id="PRO_5001587681" evidence="8">
    <location>
        <begin position="20"/>
        <end position="508"/>
    </location>
</feature>
<evidence type="ECO:0000256" key="1">
    <source>
        <dbReference type="ARBA" id="ARBA00007447"/>
    </source>
</evidence>
<evidence type="ECO:0000256" key="4">
    <source>
        <dbReference type="ARBA" id="ARBA00022750"/>
    </source>
</evidence>
<sequence>MMVSISPLLITALLQLVAAGPGYLQLDTVRKQDANAPTVYNRLFKRAETQEWTLTNQYNYYYLVNITVGDPPQQFQAHLDTGSSDLWVIDKDNPLCATTDEEYLMALRFIEYTACNASGTFDPDASTTLNRTDEDFFALYADSRAAQGKFAYDDVSVAGATIKQMKLGIAEVTNCTMVLGIGLPANEFATMRYNKETYPNLPARLAQDGIINTNAYSLWLNDLNETKGSVLFGGVDHAKYEGTLQTFPVVDPPLFDSQTTLAVMMSGLTVSPKKDSDPVQLFSGNVPVILDSGSSISILPSQVVSQLGYALDGEEDYATGTFYTQCNYEGYLEFEFNGFSIKVPFSDLLTPAPSIYGGIATFYDGTPMCSIGMMEGFYYDGPYVLGASFLRNAYVVYDLERMEISMAQAKFNVSESDIEAIDSNGVPSATRAQGYNQTAVTSLTMESITASVTFTTTGQVYTLASHTDYDFGDSTTGGGVSSHNSEALKATVALACLFTILTSGLLIY</sequence>
<dbReference type="GO" id="GO:0004190">
    <property type="term" value="F:aspartic-type endopeptidase activity"/>
    <property type="evidence" value="ECO:0007669"/>
    <property type="project" value="UniProtKB-KW"/>
</dbReference>
<dbReference type="InterPro" id="IPR001969">
    <property type="entry name" value="Aspartic_peptidase_AS"/>
</dbReference>
<dbReference type="FunFam" id="2.40.70.10:FF:000011">
    <property type="entry name" value="Aspartic protease"/>
    <property type="match status" value="1"/>
</dbReference>
<dbReference type="CDD" id="cd05474">
    <property type="entry name" value="SAP_like"/>
    <property type="match status" value="1"/>
</dbReference>
<dbReference type="InterPro" id="IPR033876">
    <property type="entry name" value="SAP-like"/>
</dbReference>
<dbReference type="GO" id="GO:0006508">
    <property type="term" value="P:proteolysis"/>
    <property type="evidence" value="ECO:0007669"/>
    <property type="project" value="UniProtKB-KW"/>
</dbReference>
<dbReference type="SUPFAM" id="SSF50630">
    <property type="entry name" value="Acid proteases"/>
    <property type="match status" value="1"/>
</dbReference>
<dbReference type="InterPro" id="IPR033121">
    <property type="entry name" value="PEPTIDASE_A1"/>
</dbReference>
<evidence type="ECO:0000256" key="2">
    <source>
        <dbReference type="ARBA" id="ARBA00022670"/>
    </source>
</evidence>
<dbReference type="EMBL" id="HG937693">
    <property type="protein sequence ID" value="CDP34496.1"/>
    <property type="molecule type" value="Genomic_DNA"/>
</dbReference>
<keyword evidence="3 8" id="KW-0732">Signal</keyword>
<dbReference type="InterPro" id="IPR001461">
    <property type="entry name" value="Aspartic_peptidase_A1"/>
</dbReference>
<dbReference type="AlphaFoldDB" id="A0A060T5M8"/>
<evidence type="ECO:0000256" key="3">
    <source>
        <dbReference type="ARBA" id="ARBA00022729"/>
    </source>
</evidence>
<feature type="domain" description="Peptidase A1" evidence="9">
    <location>
        <begin position="62"/>
        <end position="407"/>
    </location>
</feature>
<dbReference type="PROSITE" id="PS51767">
    <property type="entry name" value="PEPTIDASE_A1"/>
    <property type="match status" value="1"/>
</dbReference>
<dbReference type="PROSITE" id="PS00141">
    <property type="entry name" value="ASP_PROTEASE"/>
    <property type="match status" value="1"/>
</dbReference>
<feature type="signal peptide" evidence="8">
    <location>
        <begin position="1"/>
        <end position="19"/>
    </location>
</feature>
<evidence type="ECO:0000256" key="6">
    <source>
        <dbReference type="PIRSR" id="PIRSR601461-1"/>
    </source>
</evidence>
<dbReference type="PRINTS" id="PR00792">
    <property type="entry name" value="PEPSIN"/>
</dbReference>
<evidence type="ECO:0000313" key="10">
    <source>
        <dbReference type="EMBL" id="CDP34496.1"/>
    </source>
</evidence>
<dbReference type="PhylomeDB" id="A0A060T5M8"/>
<gene>
    <name evidence="10" type="ORF">GNLVRS02_ARAD1C13772g</name>
</gene>
<dbReference type="Gene3D" id="2.40.70.10">
    <property type="entry name" value="Acid Proteases"/>
    <property type="match status" value="2"/>
</dbReference>
<dbReference type="PANTHER" id="PTHR47966">
    <property type="entry name" value="BETA-SITE APP-CLEAVING ENZYME, ISOFORM A-RELATED"/>
    <property type="match status" value="1"/>
</dbReference>
<accession>A0A060T5M8</accession>
<dbReference type="InterPro" id="IPR021109">
    <property type="entry name" value="Peptidase_aspartic_dom_sf"/>
</dbReference>
<feature type="active site" evidence="6">
    <location>
        <position position="80"/>
    </location>
</feature>